<organism evidence="2 3">
    <name type="scientific">Actinidia rufa</name>
    <dbReference type="NCBI Taxonomy" id="165716"/>
    <lineage>
        <taxon>Eukaryota</taxon>
        <taxon>Viridiplantae</taxon>
        <taxon>Streptophyta</taxon>
        <taxon>Embryophyta</taxon>
        <taxon>Tracheophyta</taxon>
        <taxon>Spermatophyta</taxon>
        <taxon>Magnoliopsida</taxon>
        <taxon>eudicotyledons</taxon>
        <taxon>Gunneridae</taxon>
        <taxon>Pentapetalae</taxon>
        <taxon>asterids</taxon>
        <taxon>Ericales</taxon>
        <taxon>Actinidiaceae</taxon>
        <taxon>Actinidia</taxon>
    </lineage>
</organism>
<keyword evidence="2" id="KW-0378">Hydrolase</keyword>
<dbReference type="AlphaFoldDB" id="A0A7J0E7M4"/>
<dbReference type="Gene3D" id="3.90.79.10">
    <property type="entry name" value="Nucleoside Triphosphate Pyrophosphohydrolase"/>
    <property type="match status" value="1"/>
</dbReference>
<comment type="caution">
    <text evidence="2">The sequence shown here is derived from an EMBL/GenBank/DDBJ whole genome shotgun (WGS) entry which is preliminary data.</text>
</comment>
<reference evidence="2 3" key="1">
    <citation type="submission" date="2019-07" db="EMBL/GenBank/DDBJ databases">
        <title>De Novo Assembly of kiwifruit Actinidia rufa.</title>
        <authorList>
            <person name="Sugita-Konishi S."/>
            <person name="Sato K."/>
            <person name="Mori E."/>
            <person name="Abe Y."/>
            <person name="Kisaki G."/>
            <person name="Hamano K."/>
            <person name="Suezawa K."/>
            <person name="Otani M."/>
            <person name="Fukuda T."/>
            <person name="Manabe T."/>
            <person name="Gomi K."/>
            <person name="Tabuchi M."/>
            <person name="Akimitsu K."/>
            <person name="Kataoka I."/>
        </authorList>
    </citation>
    <scope>NUCLEOTIDE SEQUENCE [LARGE SCALE GENOMIC DNA]</scope>
    <source>
        <strain evidence="3">cv. Fuchu</strain>
    </source>
</reference>
<dbReference type="PANTHER" id="PTHR12992">
    <property type="entry name" value="NUDIX HYDROLASE"/>
    <property type="match status" value="1"/>
</dbReference>
<feature type="domain" description="Nudix hydrolase" evidence="1">
    <location>
        <begin position="57"/>
        <end position="205"/>
    </location>
</feature>
<dbReference type="InterPro" id="IPR000086">
    <property type="entry name" value="NUDIX_hydrolase_dom"/>
</dbReference>
<dbReference type="GO" id="GO:0010945">
    <property type="term" value="F:coenzyme A diphosphatase activity"/>
    <property type="evidence" value="ECO:0007669"/>
    <property type="project" value="InterPro"/>
</dbReference>
<dbReference type="PANTHER" id="PTHR12992:SF26">
    <property type="entry name" value="NUDIX HYDROLASE 15, MITOCHONDRIAL-LIKE"/>
    <property type="match status" value="1"/>
</dbReference>
<proteinExistence type="predicted"/>
<evidence type="ECO:0000313" key="2">
    <source>
        <dbReference type="EMBL" id="GFY82400.1"/>
    </source>
</evidence>
<dbReference type="OrthoDB" id="206213at2759"/>
<dbReference type="Proteomes" id="UP000585474">
    <property type="component" value="Unassembled WGS sequence"/>
</dbReference>
<sequence>MGCQTLENQDSEKLRCLANRLRCYQPHSVNGETENGIDQGINSTNNTRITKPVEAKERRAAVLICLFEGTEGELRVILTKRSMNLSSHPGDVALPGGKMEEVDADDSATALREAMEEIGLDPALVEVVANLEPFISQEDSHRLEEREWRSQKYACHLFDFKSEQGAFLIGGLTANILIRAATIIYQRSPSFTTHLPDFQQLQNHLCNANA</sequence>
<dbReference type="Pfam" id="PF00293">
    <property type="entry name" value="NUDIX"/>
    <property type="match status" value="1"/>
</dbReference>
<dbReference type="GO" id="GO:0015938">
    <property type="term" value="P:coenzyme A catabolic process"/>
    <property type="evidence" value="ECO:0007669"/>
    <property type="project" value="TreeGrafter"/>
</dbReference>
<accession>A0A7J0E7M4</accession>
<dbReference type="SUPFAM" id="SSF55811">
    <property type="entry name" value="Nudix"/>
    <property type="match status" value="1"/>
</dbReference>
<dbReference type="InterPro" id="IPR045121">
    <property type="entry name" value="CoAse"/>
</dbReference>
<dbReference type="PROSITE" id="PS51462">
    <property type="entry name" value="NUDIX"/>
    <property type="match status" value="1"/>
</dbReference>
<evidence type="ECO:0000259" key="1">
    <source>
        <dbReference type="PROSITE" id="PS51462"/>
    </source>
</evidence>
<dbReference type="EMBL" id="BJWL01000002">
    <property type="protein sequence ID" value="GFY82400.1"/>
    <property type="molecule type" value="Genomic_DNA"/>
</dbReference>
<protein>
    <submittedName>
        <fullName evidence="2">Nudix hydrolase homolog 15</fullName>
    </submittedName>
</protein>
<dbReference type="InterPro" id="IPR015797">
    <property type="entry name" value="NUDIX_hydrolase-like_dom_sf"/>
</dbReference>
<name>A0A7J0E7M4_9ERIC</name>
<dbReference type="CDD" id="cd03426">
    <property type="entry name" value="NUDIX_CoAse_Nudt7"/>
    <property type="match status" value="1"/>
</dbReference>
<evidence type="ECO:0000313" key="3">
    <source>
        <dbReference type="Proteomes" id="UP000585474"/>
    </source>
</evidence>
<keyword evidence="3" id="KW-1185">Reference proteome</keyword>
<gene>
    <name evidence="2" type="ORF">Acr_02g0006400</name>
</gene>